<gene>
    <name evidence="1" type="ORF">LTSEALA_4979</name>
</gene>
<name>G5LUS6_SALET</name>
<reference evidence="1 2" key="1">
    <citation type="journal article" date="2011" name="BMC Genomics">
        <title>Genome sequencing reveals diversification of virulence factor content and possible host adaptation in distinct subpopulations of Salmonella enterica.</title>
        <authorList>
            <person name="den Bakker H.C."/>
            <person name="Moreno Switt A.I."/>
            <person name="Govoni G."/>
            <person name="Cummings C.A."/>
            <person name="Ranieri M.L."/>
            <person name="Degoricija L."/>
            <person name="Hoelzer K."/>
            <person name="Rodriguez-Rivera L.D."/>
            <person name="Brown S."/>
            <person name="Bolchacova E."/>
            <person name="Furtado M.R."/>
            <person name="Wiedmann M."/>
        </authorList>
    </citation>
    <scope>NUCLEOTIDE SEQUENCE [LARGE SCALE GENOMIC DNA]</scope>
    <source>
        <strain evidence="1 2">R6-377</strain>
    </source>
</reference>
<dbReference type="AlphaFoldDB" id="G5LUS6"/>
<evidence type="ECO:0000313" key="2">
    <source>
        <dbReference type="Proteomes" id="UP000004642"/>
    </source>
</evidence>
<dbReference type="EMBL" id="AFCJ01002138">
    <property type="protein sequence ID" value="EHC31699.1"/>
    <property type="molecule type" value="Genomic_DNA"/>
</dbReference>
<sequence length="90" mass="10217">MLWDTHSHLADKRIEARGVASVHHVIKQTLKLGVISVSLNQQGDQLFDKPHQIALADVFLYEFQQRDPSVSHNLVVRHDRNIDQRKGGGV</sequence>
<accession>G5LUS6</accession>
<proteinExistence type="predicted"/>
<evidence type="ECO:0000313" key="1">
    <source>
        <dbReference type="EMBL" id="EHC31699.1"/>
    </source>
</evidence>
<comment type="caution">
    <text evidence="1">The sequence shown here is derived from an EMBL/GenBank/DDBJ whole genome shotgun (WGS) entry which is preliminary data.</text>
</comment>
<protein>
    <submittedName>
        <fullName evidence="1">Uncharacterized protein</fullName>
    </submittedName>
</protein>
<dbReference type="Proteomes" id="UP000004642">
    <property type="component" value="Unassembled WGS sequence"/>
</dbReference>
<organism evidence="1 2">
    <name type="scientific">Salmonella enterica subsp. enterica serovar Alachua str. R6-377</name>
    <dbReference type="NCBI Taxonomy" id="913241"/>
    <lineage>
        <taxon>Bacteria</taxon>
        <taxon>Pseudomonadati</taxon>
        <taxon>Pseudomonadota</taxon>
        <taxon>Gammaproteobacteria</taxon>
        <taxon>Enterobacterales</taxon>
        <taxon>Enterobacteriaceae</taxon>
        <taxon>Salmonella</taxon>
    </lineage>
</organism>